<dbReference type="AlphaFoldDB" id="A0A1H2AZD1"/>
<organism evidence="6 7">
    <name type="scientific">Bradyrhizobium canariense</name>
    <dbReference type="NCBI Taxonomy" id="255045"/>
    <lineage>
        <taxon>Bacteria</taxon>
        <taxon>Pseudomonadati</taxon>
        <taxon>Pseudomonadota</taxon>
        <taxon>Alphaproteobacteria</taxon>
        <taxon>Hyphomicrobiales</taxon>
        <taxon>Nitrobacteraceae</taxon>
        <taxon>Bradyrhizobium</taxon>
    </lineage>
</organism>
<keyword evidence="1" id="KW-0805">Transcription regulation</keyword>
<evidence type="ECO:0000256" key="3">
    <source>
        <dbReference type="ARBA" id="ARBA00023163"/>
    </source>
</evidence>
<dbReference type="RefSeq" id="WP_146690301.1">
    <property type="nucleotide sequence ID" value="NZ_LT629750.1"/>
</dbReference>
<protein>
    <submittedName>
        <fullName evidence="6">Transcriptional regulator, TetR family</fullName>
    </submittedName>
</protein>
<dbReference type="Proteomes" id="UP000243904">
    <property type="component" value="Chromosome I"/>
</dbReference>
<dbReference type="InterPro" id="IPR036271">
    <property type="entry name" value="Tet_transcr_reg_TetR-rel_C_sf"/>
</dbReference>
<evidence type="ECO:0000256" key="2">
    <source>
        <dbReference type="ARBA" id="ARBA00023125"/>
    </source>
</evidence>
<dbReference type="PANTHER" id="PTHR47506">
    <property type="entry name" value="TRANSCRIPTIONAL REGULATORY PROTEIN"/>
    <property type="match status" value="1"/>
</dbReference>
<evidence type="ECO:0000313" key="7">
    <source>
        <dbReference type="Proteomes" id="UP000243904"/>
    </source>
</evidence>
<dbReference type="PROSITE" id="PS50977">
    <property type="entry name" value="HTH_TETR_2"/>
    <property type="match status" value="1"/>
</dbReference>
<keyword evidence="2 4" id="KW-0238">DNA-binding</keyword>
<dbReference type="Gene3D" id="1.10.10.60">
    <property type="entry name" value="Homeodomain-like"/>
    <property type="match status" value="1"/>
</dbReference>
<dbReference type="Pfam" id="PF16925">
    <property type="entry name" value="TetR_C_13"/>
    <property type="match status" value="1"/>
</dbReference>
<proteinExistence type="predicted"/>
<evidence type="ECO:0000313" key="6">
    <source>
        <dbReference type="EMBL" id="SDT51318.1"/>
    </source>
</evidence>
<feature type="domain" description="HTH tetR-type" evidence="5">
    <location>
        <begin position="9"/>
        <end position="69"/>
    </location>
</feature>
<dbReference type="PRINTS" id="PR00455">
    <property type="entry name" value="HTHTETR"/>
</dbReference>
<feature type="DNA-binding region" description="H-T-H motif" evidence="4">
    <location>
        <begin position="32"/>
        <end position="51"/>
    </location>
</feature>
<evidence type="ECO:0000256" key="1">
    <source>
        <dbReference type="ARBA" id="ARBA00023015"/>
    </source>
</evidence>
<dbReference type="EMBL" id="LT629750">
    <property type="protein sequence ID" value="SDT51318.1"/>
    <property type="molecule type" value="Genomic_DNA"/>
</dbReference>
<reference evidence="7" key="1">
    <citation type="submission" date="2016-10" db="EMBL/GenBank/DDBJ databases">
        <authorList>
            <person name="Varghese N."/>
            <person name="Submissions S."/>
        </authorList>
    </citation>
    <scope>NUCLEOTIDE SEQUENCE [LARGE SCALE GENOMIC DNA]</scope>
    <source>
        <strain evidence="7">GAS369</strain>
    </source>
</reference>
<keyword evidence="3" id="KW-0804">Transcription</keyword>
<evidence type="ECO:0000259" key="5">
    <source>
        <dbReference type="PROSITE" id="PS50977"/>
    </source>
</evidence>
<dbReference type="GO" id="GO:0003677">
    <property type="term" value="F:DNA binding"/>
    <property type="evidence" value="ECO:0007669"/>
    <property type="project" value="UniProtKB-UniRule"/>
</dbReference>
<dbReference type="InterPro" id="IPR001647">
    <property type="entry name" value="HTH_TetR"/>
</dbReference>
<dbReference type="Gene3D" id="1.10.357.10">
    <property type="entry name" value="Tetracycline Repressor, domain 2"/>
    <property type="match status" value="1"/>
</dbReference>
<dbReference type="SUPFAM" id="SSF48498">
    <property type="entry name" value="Tetracyclin repressor-like, C-terminal domain"/>
    <property type="match status" value="1"/>
</dbReference>
<gene>
    <name evidence="6" type="ORF">SAMN05444158_6636</name>
</gene>
<evidence type="ECO:0000256" key="4">
    <source>
        <dbReference type="PROSITE-ProRule" id="PRU00335"/>
    </source>
</evidence>
<dbReference type="InterPro" id="IPR009057">
    <property type="entry name" value="Homeodomain-like_sf"/>
</dbReference>
<keyword evidence="7" id="KW-1185">Reference proteome</keyword>
<dbReference type="PANTHER" id="PTHR47506:SF7">
    <property type="entry name" value="TRANSCRIPTIONAL REGULATORY PROTEIN"/>
    <property type="match status" value="1"/>
</dbReference>
<dbReference type="SUPFAM" id="SSF46689">
    <property type="entry name" value="Homeodomain-like"/>
    <property type="match status" value="1"/>
</dbReference>
<sequence length="193" mass="20753">MRYEKGHKDATRQRIIDVASRQFRENGVAAVGIAGIMTDAGLTNGAFYSHFKSKEDLVRTVLSNALRGREETLRTGLKTNAGLEVMIRDYLSPAHRDRPSGGCPTAALVAEVARHPKATRDAFTGKISAFISLIATQIRKGSAARRRRDAVAIYGMMVGTLQLARAVNDKQLSDEILESGISAALALAGDNAA</sequence>
<dbReference type="Pfam" id="PF00440">
    <property type="entry name" value="TetR_N"/>
    <property type="match status" value="1"/>
</dbReference>
<dbReference type="InterPro" id="IPR011075">
    <property type="entry name" value="TetR_C"/>
</dbReference>
<accession>A0A1H2AZD1</accession>
<name>A0A1H2AZD1_9BRAD</name>